<evidence type="ECO:0000313" key="3">
    <source>
        <dbReference type="EMBL" id="CAD9519062.1"/>
    </source>
</evidence>
<dbReference type="InterPro" id="IPR001202">
    <property type="entry name" value="WW_dom"/>
</dbReference>
<dbReference type="AlphaFoldDB" id="A0A7S2IHW8"/>
<gene>
    <name evidence="3" type="ORF">CBRE1094_LOCUS33951</name>
</gene>
<dbReference type="PROSITE" id="PS50020">
    <property type="entry name" value="WW_DOMAIN_2"/>
    <property type="match status" value="1"/>
</dbReference>
<dbReference type="InterPro" id="IPR036020">
    <property type="entry name" value="WW_dom_sf"/>
</dbReference>
<name>A0A7S2IHW8_9EUKA</name>
<reference evidence="3" key="1">
    <citation type="submission" date="2021-01" db="EMBL/GenBank/DDBJ databases">
        <authorList>
            <person name="Corre E."/>
            <person name="Pelletier E."/>
            <person name="Niang G."/>
            <person name="Scheremetjew M."/>
            <person name="Finn R."/>
            <person name="Kale V."/>
            <person name="Holt S."/>
            <person name="Cochrane G."/>
            <person name="Meng A."/>
            <person name="Brown T."/>
            <person name="Cohen L."/>
        </authorList>
    </citation>
    <scope>NUCLEOTIDE SEQUENCE</scope>
    <source>
        <strain evidence="3">UTEX LB 985</strain>
    </source>
</reference>
<organism evidence="3">
    <name type="scientific">Haptolina brevifila</name>
    <dbReference type="NCBI Taxonomy" id="156173"/>
    <lineage>
        <taxon>Eukaryota</taxon>
        <taxon>Haptista</taxon>
        <taxon>Haptophyta</taxon>
        <taxon>Prymnesiophyceae</taxon>
        <taxon>Prymnesiales</taxon>
        <taxon>Prymnesiaceae</taxon>
        <taxon>Haptolina</taxon>
    </lineage>
</organism>
<dbReference type="EMBL" id="HBGU01062280">
    <property type="protein sequence ID" value="CAD9519062.1"/>
    <property type="molecule type" value="Transcribed_RNA"/>
</dbReference>
<evidence type="ECO:0000259" key="2">
    <source>
        <dbReference type="PROSITE" id="PS50020"/>
    </source>
</evidence>
<dbReference type="Gene3D" id="2.20.70.10">
    <property type="match status" value="1"/>
</dbReference>
<dbReference type="Pfam" id="PF00397">
    <property type="entry name" value="WW"/>
    <property type="match status" value="1"/>
</dbReference>
<dbReference type="SUPFAM" id="SSF51045">
    <property type="entry name" value="WW domain"/>
    <property type="match status" value="1"/>
</dbReference>
<accession>A0A7S2IHW8</accession>
<feature type="region of interest" description="Disordered" evidence="1">
    <location>
        <begin position="31"/>
        <end position="135"/>
    </location>
</feature>
<sequence length="226" mass="24317">MSTTTPSVPAAEEDWIAVTADDGRVYFWNQSTDETSWTSPTPSVKMDGNAEESSRTRSGSGSVSVGGFSYMNGSPGDAPNSLNMVRGCRSSKEETKNELEQLRSARSVRARLSSEDMSEDSAPLSPRSLGSATRFDGREDRMNEDMTLPAGQELRLRNVVAKEREQEASNVRFGSPQSVMTASPFQRSGSSLAATTPPLTRITIGVLAAVALLASMRIFVGHGLVF</sequence>
<feature type="domain" description="WW" evidence="2">
    <location>
        <begin position="9"/>
        <end position="42"/>
    </location>
</feature>
<feature type="compositionally biased region" description="Basic and acidic residues" evidence="1">
    <location>
        <begin position="90"/>
        <end position="103"/>
    </location>
</feature>
<protein>
    <recommendedName>
        <fullName evidence="2">WW domain-containing protein</fullName>
    </recommendedName>
</protein>
<dbReference type="SMART" id="SM00456">
    <property type="entry name" value="WW"/>
    <property type="match status" value="1"/>
</dbReference>
<dbReference type="CDD" id="cd00201">
    <property type="entry name" value="WW"/>
    <property type="match status" value="1"/>
</dbReference>
<feature type="compositionally biased region" description="Low complexity" evidence="1">
    <location>
        <begin position="56"/>
        <end position="69"/>
    </location>
</feature>
<proteinExistence type="predicted"/>
<feature type="compositionally biased region" description="Polar residues" evidence="1">
    <location>
        <begin position="31"/>
        <end position="42"/>
    </location>
</feature>
<evidence type="ECO:0000256" key="1">
    <source>
        <dbReference type="SAM" id="MobiDB-lite"/>
    </source>
</evidence>